<dbReference type="AlphaFoldDB" id="A0A1I2WZP5"/>
<evidence type="ECO:0000256" key="2">
    <source>
        <dbReference type="ARBA" id="ARBA00022692"/>
    </source>
</evidence>
<dbReference type="RefSeq" id="WP_092473125.1">
    <property type="nucleotide sequence ID" value="NZ_FOOX01000015.1"/>
</dbReference>
<evidence type="ECO:0000256" key="1">
    <source>
        <dbReference type="ARBA" id="ARBA00004141"/>
    </source>
</evidence>
<feature type="transmembrane region" description="Helical" evidence="6">
    <location>
        <begin position="233"/>
        <end position="249"/>
    </location>
</feature>
<feature type="transmembrane region" description="Helical" evidence="6">
    <location>
        <begin position="113"/>
        <end position="130"/>
    </location>
</feature>
<evidence type="ECO:0000256" key="5">
    <source>
        <dbReference type="SAM" id="Coils"/>
    </source>
</evidence>
<keyword evidence="5" id="KW-0175">Coiled coil</keyword>
<feature type="transmembrane region" description="Helical" evidence="6">
    <location>
        <begin position="473"/>
        <end position="490"/>
    </location>
</feature>
<evidence type="ECO:0000256" key="4">
    <source>
        <dbReference type="ARBA" id="ARBA00023136"/>
    </source>
</evidence>
<feature type="transmembrane region" description="Helical" evidence="6">
    <location>
        <begin position="57"/>
        <end position="74"/>
    </location>
</feature>
<dbReference type="OrthoDB" id="1808577at2"/>
<feature type="transmembrane region" description="Helical" evidence="6">
    <location>
        <begin position="439"/>
        <end position="461"/>
    </location>
</feature>
<evidence type="ECO:0000259" key="7">
    <source>
        <dbReference type="Pfam" id="PF04932"/>
    </source>
</evidence>
<dbReference type="Gene3D" id="1.25.40.10">
    <property type="entry name" value="Tetratricopeptide repeat domain"/>
    <property type="match status" value="1"/>
</dbReference>
<feature type="transmembrane region" description="Helical" evidence="6">
    <location>
        <begin position="496"/>
        <end position="516"/>
    </location>
</feature>
<accession>A0A1I2WZP5</accession>
<evidence type="ECO:0000256" key="3">
    <source>
        <dbReference type="ARBA" id="ARBA00022989"/>
    </source>
</evidence>
<evidence type="ECO:0000313" key="9">
    <source>
        <dbReference type="Proteomes" id="UP000199337"/>
    </source>
</evidence>
<evidence type="ECO:0000256" key="6">
    <source>
        <dbReference type="SAM" id="Phobius"/>
    </source>
</evidence>
<organism evidence="8 9">
    <name type="scientific">Desulfotruncus arcticus DSM 17038</name>
    <dbReference type="NCBI Taxonomy" id="1121424"/>
    <lineage>
        <taxon>Bacteria</taxon>
        <taxon>Bacillati</taxon>
        <taxon>Bacillota</taxon>
        <taxon>Clostridia</taxon>
        <taxon>Eubacteriales</taxon>
        <taxon>Desulfallaceae</taxon>
        <taxon>Desulfotruncus</taxon>
    </lineage>
</organism>
<feature type="coiled-coil region" evidence="5">
    <location>
        <begin position="766"/>
        <end position="793"/>
    </location>
</feature>
<keyword evidence="3 6" id="KW-1133">Transmembrane helix</keyword>
<dbReference type="PANTHER" id="PTHR37422">
    <property type="entry name" value="TEICHURONIC ACID BIOSYNTHESIS PROTEIN TUAE"/>
    <property type="match status" value="1"/>
</dbReference>
<dbReference type="Proteomes" id="UP000199337">
    <property type="component" value="Unassembled WGS sequence"/>
</dbReference>
<feature type="domain" description="O-antigen ligase-related" evidence="7">
    <location>
        <begin position="309"/>
        <end position="446"/>
    </location>
</feature>
<feature type="transmembrane region" description="Helical" evidence="6">
    <location>
        <begin position="26"/>
        <end position="45"/>
    </location>
</feature>
<dbReference type="PANTHER" id="PTHR37422:SF13">
    <property type="entry name" value="LIPOPOLYSACCHARIDE BIOSYNTHESIS PROTEIN PA4999-RELATED"/>
    <property type="match status" value="1"/>
</dbReference>
<keyword evidence="4 6" id="KW-0472">Membrane</keyword>
<dbReference type="Pfam" id="PF13432">
    <property type="entry name" value="TPR_16"/>
    <property type="match status" value="2"/>
</dbReference>
<keyword evidence="9" id="KW-1185">Reference proteome</keyword>
<dbReference type="EMBL" id="FOOX01000015">
    <property type="protein sequence ID" value="SFH06745.1"/>
    <property type="molecule type" value="Genomic_DNA"/>
</dbReference>
<reference evidence="9" key="1">
    <citation type="submission" date="2016-10" db="EMBL/GenBank/DDBJ databases">
        <authorList>
            <person name="Varghese N."/>
            <person name="Submissions S."/>
        </authorList>
    </citation>
    <scope>NUCLEOTIDE SEQUENCE [LARGE SCALE GENOMIC DNA]</scope>
    <source>
        <strain evidence="9">DSM 17038</strain>
    </source>
</reference>
<keyword evidence="2 6" id="KW-0812">Transmembrane</keyword>
<dbReference type="STRING" id="341036.SAMN05660649_03718"/>
<dbReference type="Pfam" id="PF04932">
    <property type="entry name" value="Wzy_C"/>
    <property type="match status" value="1"/>
</dbReference>
<feature type="transmembrane region" description="Helical" evidence="6">
    <location>
        <begin position="279"/>
        <end position="298"/>
    </location>
</feature>
<feature type="transmembrane region" description="Helical" evidence="6">
    <location>
        <begin position="528"/>
        <end position="553"/>
    </location>
</feature>
<dbReference type="InterPro" id="IPR051533">
    <property type="entry name" value="WaaL-like"/>
</dbReference>
<feature type="transmembrane region" description="Helical" evidence="6">
    <location>
        <begin position="310"/>
        <end position="330"/>
    </location>
</feature>
<proteinExistence type="predicted"/>
<dbReference type="InterPro" id="IPR011990">
    <property type="entry name" value="TPR-like_helical_dom_sf"/>
</dbReference>
<evidence type="ECO:0000313" key="8">
    <source>
        <dbReference type="EMBL" id="SFH06745.1"/>
    </source>
</evidence>
<comment type="subcellular location">
    <subcellularLocation>
        <location evidence="1">Membrane</location>
        <topology evidence="1">Multi-pass membrane protein</topology>
    </subcellularLocation>
</comment>
<protein>
    <submittedName>
        <fullName evidence="8">TPR repeat-containing protein</fullName>
    </submittedName>
</protein>
<feature type="transmembrane region" description="Helical" evidence="6">
    <location>
        <begin position="183"/>
        <end position="202"/>
    </location>
</feature>
<name>A0A1I2WZP5_9FIRM</name>
<sequence length="803" mass="89033">MTAKRKKAIKESPKGREQAGKQELDVLHQIAFWGLALLLFFPPYFQGLFFAPEQEKALIFATLVFWLTFLWRWLQNDHKLLRSPLDWFALALPVIYIISSFTAVNKGLAIDEVVKNILYFLTYWSVSRLVRNEEDIHKLLHVMYISAIGVALAGLATATELIHINDGFNVTEYGGTISSTFQYHNALAVYLGAVFFIGIHLWHRSNGRGRAFLAAPLGAGQAIELKLARLNPMGYLYACGNFLLLAVLIGSKSRAGLLVFGLVFVIYLIGAGNERRLTASLATGCLGAAAYVVIDKFILLAQNKQHDQAWLWIVGGLVLALAWQLAYNLLNRYVFDRWAGDGKKFILTFAALAVIVIIAGGIWASGKTQVFEKVTSPEYLENAFQRVYYMGSAAEMIKERPLLGWGGGGWKEAYEAYLSYRYTTREVHSYYFQVGVETAIPGVIIVFGIWLSFLVLACRLFLTNKMNDTHRQLVWLFAVVFLMIAGHALIDFDLSLSAITIGLWSIMGMTLGLLRLDKAEEPRRAKQATFNYAPVAAVTTVMLIVILICAGLLNASKLYNQGMYYLRANNAAGGIESLEKATGYNPFNADYRVILSQVYSGLGKSDDAMAEARAAVDLSPYSFAVRNNLVKVAIASGKNELAVGEIKNTLSQAPNNIEVYEAYAQNYVNLGVKELISGKKDAAREHFNKVAGVVKLVNEQAASLNGKDIAMWQGPKLAVNDNIQLALGQAGYFLGNQPEAQKYLQQAAKSGKKEIKGQALLWQALLNEKNGRAEQAQKMLDEANKIAPEYDQQYQSLKEIPVL</sequence>
<feature type="transmembrane region" description="Helical" evidence="6">
    <location>
        <begin position="86"/>
        <end position="107"/>
    </location>
</feature>
<feature type="transmembrane region" description="Helical" evidence="6">
    <location>
        <begin position="345"/>
        <end position="364"/>
    </location>
</feature>
<feature type="transmembrane region" description="Helical" evidence="6">
    <location>
        <begin position="142"/>
        <end position="163"/>
    </location>
</feature>
<feature type="transmembrane region" description="Helical" evidence="6">
    <location>
        <begin position="255"/>
        <end position="272"/>
    </location>
</feature>
<gene>
    <name evidence="8" type="ORF">SAMN05660649_03718</name>
</gene>
<dbReference type="GO" id="GO:0016020">
    <property type="term" value="C:membrane"/>
    <property type="evidence" value="ECO:0007669"/>
    <property type="project" value="UniProtKB-SubCell"/>
</dbReference>
<dbReference type="InterPro" id="IPR007016">
    <property type="entry name" value="O-antigen_ligase-rel_domated"/>
</dbReference>
<dbReference type="SUPFAM" id="SSF48452">
    <property type="entry name" value="TPR-like"/>
    <property type="match status" value="2"/>
</dbReference>